<evidence type="ECO:0000313" key="1">
    <source>
        <dbReference type="EMBL" id="RHX87111.1"/>
    </source>
</evidence>
<dbReference type="OrthoDB" id="9800495at2"/>
<protein>
    <submittedName>
        <fullName evidence="1">RNA-binding protein</fullName>
    </submittedName>
</protein>
<dbReference type="EMBL" id="QHCT01000006">
    <property type="protein sequence ID" value="RHX87111.1"/>
    <property type="molecule type" value="Genomic_DNA"/>
</dbReference>
<proteinExistence type="predicted"/>
<comment type="caution">
    <text evidence="1">The sequence shown here is derived from an EMBL/GenBank/DDBJ whole genome shotgun (WGS) entry which is preliminary data.</text>
</comment>
<gene>
    <name evidence="1" type="ORF">DLM75_19300</name>
</gene>
<evidence type="ECO:0000313" key="2">
    <source>
        <dbReference type="Proteomes" id="UP000265798"/>
    </source>
</evidence>
<dbReference type="Proteomes" id="UP000265798">
    <property type="component" value="Unassembled WGS sequence"/>
</dbReference>
<name>A0A396YV77_9LEPT</name>
<dbReference type="InterPro" id="IPR015947">
    <property type="entry name" value="PUA-like_sf"/>
</dbReference>
<organism evidence="1 2">
    <name type="scientific">Leptospira stimsonii</name>
    <dbReference type="NCBI Taxonomy" id="2202203"/>
    <lineage>
        <taxon>Bacteria</taxon>
        <taxon>Pseudomonadati</taxon>
        <taxon>Spirochaetota</taxon>
        <taxon>Spirochaetia</taxon>
        <taxon>Leptospirales</taxon>
        <taxon>Leptospiraceae</taxon>
        <taxon>Leptospira</taxon>
    </lineage>
</organism>
<dbReference type="Gene3D" id="2.30.130.30">
    <property type="entry name" value="Hypothetical protein"/>
    <property type="match status" value="1"/>
</dbReference>
<dbReference type="AlphaFoldDB" id="A0A396YV77"/>
<dbReference type="SUPFAM" id="SSF88697">
    <property type="entry name" value="PUA domain-like"/>
    <property type="match status" value="1"/>
</dbReference>
<sequence>MAKTENRRVVFLPIKPEFAHKIINGEKNIEFRKKFSSQEVETIVIYSSSPEQRVIGYAIIDYIIIDTPDSLWNRFSKKGGIDKDRFSSYFNGKKTGIGIRIKSVSKLKEPVTPIQLGIEGAIPQNFKFVDKGIIAKLERKVI</sequence>
<accession>A0A396YV77</accession>
<reference evidence="2" key="1">
    <citation type="submission" date="2018-05" db="EMBL/GenBank/DDBJ databases">
        <title>Leptospira yasudae sp. nov. and Leptospira stimsonii sp. nov., two pathogenic species of the genus Leptospira isolated from environmental sources.</title>
        <authorList>
            <person name="Casanovas-Massana A."/>
            <person name="Hamond C."/>
            <person name="Santos L.A."/>
            <person name="Hacker K.P."/>
            <person name="Balassiano I."/>
            <person name="Medeiros M.A."/>
            <person name="Reis M.G."/>
            <person name="Ko A.I."/>
            <person name="Wunder E.A."/>
        </authorList>
    </citation>
    <scope>NUCLEOTIDE SEQUENCE [LARGE SCALE GENOMIC DNA]</scope>
    <source>
        <strain evidence="2">Yale</strain>
    </source>
</reference>
<dbReference type="RefSeq" id="WP_118970125.1">
    <property type="nucleotide sequence ID" value="NZ_QHCT01000006.1"/>
</dbReference>